<gene>
    <name evidence="3" type="ORF">E5676_scaffold71G00060</name>
    <name evidence="2" type="ORF">E6C27_scaffold174G001390</name>
</gene>
<dbReference type="PANTHER" id="PTHR48258:SF3">
    <property type="entry name" value="FK506-BINDING PROTEIN 4-LIKE ISOFORM X1"/>
    <property type="match status" value="1"/>
</dbReference>
<dbReference type="PANTHER" id="PTHR48258">
    <property type="entry name" value="DUF4218 DOMAIN-CONTAINING PROTEIN-RELATED"/>
    <property type="match status" value="1"/>
</dbReference>
<proteinExistence type="predicted"/>
<accession>A0A5D3E3R9</accession>
<reference evidence="4 5" key="1">
    <citation type="submission" date="2019-08" db="EMBL/GenBank/DDBJ databases">
        <title>Draft genome sequences of two oriental melons (Cucumis melo L. var makuwa).</title>
        <authorList>
            <person name="Kwon S.-Y."/>
        </authorList>
    </citation>
    <scope>NUCLEOTIDE SEQUENCE [LARGE SCALE GENOMIC DNA]</scope>
    <source>
        <strain evidence="5">cv. Chang Bougi</strain>
        <strain evidence="4">cv. SW 3</strain>
        <tissue evidence="3">Leaf</tissue>
    </source>
</reference>
<dbReference type="OrthoDB" id="1931794at2759"/>
<evidence type="ECO:0000313" key="2">
    <source>
        <dbReference type="EMBL" id="KAA0051595.1"/>
    </source>
</evidence>
<sequence length="227" mass="26117">MSYTGYIINGKRFHTKNVEKSTQNSGVAVDATTLCRSSAKDKSQVMDVVAYYGVLQEIILLDYYVYQLPIFKCDWENVRNGVKVEEGFVLVNLHQSQSKFVREPFILASQAKQVFYAREKDTSIYVDESDELTYARQDCEDDWMDFVSDKTSANFKLKSEKYKVMKKKQLPHTYSRKGYARLAEEMRKISSDPSSVTRVALWTKAHKRKDGTPVNSQVAETLESLVL</sequence>
<dbReference type="Proteomes" id="UP000321393">
    <property type="component" value="Unassembled WGS sequence"/>
</dbReference>
<dbReference type="InterPro" id="IPR025312">
    <property type="entry name" value="DUF4216"/>
</dbReference>
<evidence type="ECO:0000313" key="4">
    <source>
        <dbReference type="Proteomes" id="UP000321393"/>
    </source>
</evidence>
<dbReference type="EMBL" id="SSTD01000527">
    <property type="protein sequence ID" value="TYK30542.1"/>
    <property type="molecule type" value="Genomic_DNA"/>
</dbReference>
<name>A0A5D3E3R9_CUCMM</name>
<dbReference type="Proteomes" id="UP000321947">
    <property type="component" value="Unassembled WGS sequence"/>
</dbReference>
<evidence type="ECO:0000259" key="1">
    <source>
        <dbReference type="Pfam" id="PF13952"/>
    </source>
</evidence>
<protein>
    <recommendedName>
        <fullName evidence="1">DUF4216 domain-containing protein</fullName>
    </recommendedName>
</protein>
<organism evidence="3 5">
    <name type="scientific">Cucumis melo var. makuwa</name>
    <name type="common">Oriental melon</name>
    <dbReference type="NCBI Taxonomy" id="1194695"/>
    <lineage>
        <taxon>Eukaryota</taxon>
        <taxon>Viridiplantae</taxon>
        <taxon>Streptophyta</taxon>
        <taxon>Embryophyta</taxon>
        <taxon>Tracheophyta</taxon>
        <taxon>Spermatophyta</taxon>
        <taxon>Magnoliopsida</taxon>
        <taxon>eudicotyledons</taxon>
        <taxon>Gunneridae</taxon>
        <taxon>Pentapetalae</taxon>
        <taxon>rosids</taxon>
        <taxon>fabids</taxon>
        <taxon>Cucurbitales</taxon>
        <taxon>Cucurbitaceae</taxon>
        <taxon>Benincaseae</taxon>
        <taxon>Cucumis</taxon>
    </lineage>
</organism>
<evidence type="ECO:0000313" key="3">
    <source>
        <dbReference type="EMBL" id="TYK30542.1"/>
    </source>
</evidence>
<dbReference type="AlphaFoldDB" id="A0A5D3E3R9"/>
<dbReference type="EMBL" id="SSTE01011259">
    <property type="protein sequence ID" value="KAA0051595.1"/>
    <property type="molecule type" value="Genomic_DNA"/>
</dbReference>
<evidence type="ECO:0000313" key="5">
    <source>
        <dbReference type="Proteomes" id="UP000321947"/>
    </source>
</evidence>
<dbReference type="InterPro" id="IPR004252">
    <property type="entry name" value="Probable_transposase_24"/>
</dbReference>
<comment type="caution">
    <text evidence="3">The sequence shown here is derived from an EMBL/GenBank/DDBJ whole genome shotgun (WGS) entry which is preliminary data.</text>
</comment>
<dbReference type="Pfam" id="PF13952">
    <property type="entry name" value="DUF4216"/>
    <property type="match status" value="1"/>
</dbReference>
<dbReference type="Pfam" id="PF03004">
    <property type="entry name" value="Transposase_24"/>
    <property type="match status" value="1"/>
</dbReference>
<feature type="domain" description="DUF4216" evidence="1">
    <location>
        <begin position="66"/>
        <end position="120"/>
    </location>
</feature>